<gene>
    <name evidence="1" type="primary">ORF58196</name>
</gene>
<dbReference type="EMBL" id="HACG01019459">
    <property type="protein sequence ID" value="CEK66324.1"/>
    <property type="molecule type" value="Transcribed_RNA"/>
</dbReference>
<proteinExistence type="predicted"/>
<evidence type="ECO:0000313" key="1">
    <source>
        <dbReference type="EMBL" id="CEK66324.1"/>
    </source>
</evidence>
<sequence>HNPETPLFRNQLHLNISGWSSSSDLYLNDYIIKMCSYDEVHCCLELFSGVL</sequence>
<organism evidence="1">
    <name type="scientific">Arion vulgaris</name>
    <dbReference type="NCBI Taxonomy" id="1028688"/>
    <lineage>
        <taxon>Eukaryota</taxon>
        <taxon>Metazoa</taxon>
        <taxon>Spiralia</taxon>
        <taxon>Lophotrochozoa</taxon>
        <taxon>Mollusca</taxon>
        <taxon>Gastropoda</taxon>
        <taxon>Heterobranchia</taxon>
        <taxon>Euthyneura</taxon>
        <taxon>Panpulmonata</taxon>
        <taxon>Eupulmonata</taxon>
        <taxon>Stylommatophora</taxon>
        <taxon>Helicina</taxon>
        <taxon>Arionoidea</taxon>
        <taxon>Arionidae</taxon>
        <taxon>Arion</taxon>
    </lineage>
</organism>
<protein>
    <submittedName>
        <fullName evidence="1">Uncharacterized protein</fullName>
    </submittedName>
</protein>
<feature type="non-terminal residue" evidence="1">
    <location>
        <position position="1"/>
    </location>
</feature>
<reference evidence="1" key="1">
    <citation type="submission" date="2014-12" db="EMBL/GenBank/DDBJ databases">
        <title>Insight into the proteome of Arion vulgaris.</title>
        <authorList>
            <person name="Aradska J."/>
            <person name="Bulat T."/>
            <person name="Smidak R."/>
            <person name="Sarate P."/>
            <person name="Gangsoo J."/>
            <person name="Sialana F."/>
            <person name="Bilban M."/>
            <person name="Lubec G."/>
        </authorList>
    </citation>
    <scope>NUCLEOTIDE SEQUENCE</scope>
    <source>
        <tissue evidence="1">Skin</tissue>
    </source>
</reference>
<dbReference type="AlphaFoldDB" id="A0A0B6ZCL0"/>
<accession>A0A0B6ZCL0</accession>
<name>A0A0B6ZCL0_9EUPU</name>